<reference evidence="2" key="1">
    <citation type="submission" date="2018-10" db="EMBL/GenBank/DDBJ databases">
        <title>Hidden diversity of soil giant viruses.</title>
        <authorList>
            <person name="Schulz F."/>
            <person name="Alteio L."/>
            <person name="Goudeau D."/>
            <person name="Ryan E.M."/>
            <person name="Malmstrom R.R."/>
            <person name="Blanchard J."/>
            <person name="Woyke T."/>
        </authorList>
    </citation>
    <scope>NUCLEOTIDE SEQUENCE</scope>
    <source>
        <strain evidence="2">HAV1</strain>
    </source>
</reference>
<keyword evidence="1" id="KW-1133">Transmembrane helix</keyword>
<keyword evidence="1" id="KW-0812">Transmembrane</keyword>
<feature type="transmembrane region" description="Helical" evidence="1">
    <location>
        <begin position="6"/>
        <end position="22"/>
    </location>
</feature>
<evidence type="ECO:0000313" key="2">
    <source>
        <dbReference type="EMBL" id="AYV80643.1"/>
    </source>
</evidence>
<evidence type="ECO:0000256" key="1">
    <source>
        <dbReference type="SAM" id="Phobius"/>
    </source>
</evidence>
<accession>A0A3G5A495</accession>
<keyword evidence="1" id="KW-0472">Membrane</keyword>
<sequence>MDWGLLIVLFMIFTLIYLFLENRKLSNNVENNLKTYPYATDSPLSERNE</sequence>
<gene>
    <name evidence="2" type="ORF">Harvfovirus4_7</name>
</gene>
<protein>
    <submittedName>
        <fullName evidence="2">Uncharacterized protein</fullName>
    </submittedName>
</protein>
<name>A0A3G5A495_9VIRU</name>
<organism evidence="2">
    <name type="scientific">Harvfovirus sp</name>
    <dbReference type="NCBI Taxonomy" id="2487768"/>
    <lineage>
        <taxon>Viruses</taxon>
        <taxon>Varidnaviria</taxon>
        <taxon>Bamfordvirae</taxon>
        <taxon>Nucleocytoviricota</taxon>
        <taxon>Megaviricetes</taxon>
        <taxon>Imitervirales</taxon>
        <taxon>Mimiviridae</taxon>
        <taxon>Klosneuvirinae</taxon>
    </lineage>
</organism>
<proteinExistence type="predicted"/>
<dbReference type="EMBL" id="MK072246">
    <property type="protein sequence ID" value="AYV80643.1"/>
    <property type="molecule type" value="Genomic_DNA"/>
</dbReference>